<feature type="coiled-coil region" evidence="1">
    <location>
        <begin position="251"/>
        <end position="326"/>
    </location>
</feature>
<comment type="caution">
    <text evidence="3">The sequence shown here is derived from an EMBL/GenBank/DDBJ whole genome shotgun (WGS) entry which is preliminary data.</text>
</comment>
<evidence type="ECO:0000256" key="2">
    <source>
        <dbReference type="SAM" id="MobiDB-lite"/>
    </source>
</evidence>
<feature type="region of interest" description="Disordered" evidence="2">
    <location>
        <begin position="1"/>
        <end position="20"/>
    </location>
</feature>
<evidence type="ECO:0000313" key="3">
    <source>
        <dbReference type="EMBL" id="KLJ09573.1"/>
    </source>
</evidence>
<evidence type="ECO:0000256" key="1">
    <source>
        <dbReference type="SAM" id="Coils"/>
    </source>
</evidence>
<reference evidence="4" key="1">
    <citation type="journal article" date="2015" name="PLoS Genet.">
        <title>The dynamic genome and transcriptome of the human fungal pathogen Blastomyces and close relative Emmonsia.</title>
        <authorList>
            <person name="Munoz J.F."/>
            <person name="Gauthier G.M."/>
            <person name="Desjardins C.A."/>
            <person name="Gallo J.E."/>
            <person name="Holder J."/>
            <person name="Sullivan T.D."/>
            <person name="Marty A.J."/>
            <person name="Carmen J.C."/>
            <person name="Chen Z."/>
            <person name="Ding L."/>
            <person name="Gujja S."/>
            <person name="Magrini V."/>
            <person name="Misas E."/>
            <person name="Mitreva M."/>
            <person name="Priest M."/>
            <person name="Saif S."/>
            <person name="Whiston E.A."/>
            <person name="Young S."/>
            <person name="Zeng Q."/>
            <person name="Goldman W.E."/>
            <person name="Mardis E.R."/>
            <person name="Taylor J.W."/>
            <person name="McEwen J.G."/>
            <person name="Clay O.K."/>
            <person name="Klein B.S."/>
            <person name="Cuomo C.A."/>
        </authorList>
    </citation>
    <scope>NUCLEOTIDE SEQUENCE [LARGE SCALE GENOMIC DNA]</scope>
    <source>
        <strain evidence="4">UAMH 139</strain>
    </source>
</reference>
<sequence>MAPPHIIFGGGGYSSSDDDSFVIRSRPKVRQHSRPREIRVENLEVPRRGRTRASSVGPQGRDSNIFIVNEARSPSRERSHSHVRARPRLFAEDDALVDLDEQMEQLRRHRRPRSRSTHSPHPDIEEHLRLERLKMLERREEALLEERNKKLDDQIQDLQKEREKRIRERERELERERDRERDRDRDRNRERDRDHDRDRNRDRERDRPSRDKDHSLSRRDIEYELQIEKLLQMQHDLEAQRFIDDQVLVRRAQAKEEEEAEKEQEKRIREKIEAERAKQEAEEAERKAYEVKLKKQAIDEYNRIEAEKKQKEKKEKEKADKEFEDRARATLAKSGYTDDQITAILKGEKEKPKAITQAPAKPTFIKVSSQHISPDTLDAYHIPWEWDDRDREFILIKRWITDDEQEELFEHTKMLRQGQRLLIAPAAPSPQPPVGVRLRDRDEMFLVRTRKKSPRRQSGWGLW</sequence>
<evidence type="ECO:0000313" key="4">
    <source>
        <dbReference type="Proteomes" id="UP000053573"/>
    </source>
</evidence>
<keyword evidence="4" id="KW-1185">Reference proteome</keyword>
<gene>
    <name evidence="3" type="ORF">EMPG_15016</name>
</gene>
<dbReference type="Proteomes" id="UP000053573">
    <property type="component" value="Unassembled WGS sequence"/>
</dbReference>
<proteinExistence type="predicted"/>
<feature type="compositionally biased region" description="Basic residues" evidence="2">
    <location>
        <begin position="107"/>
        <end position="118"/>
    </location>
</feature>
<organism evidence="3 4">
    <name type="scientific">Blastomyces silverae</name>
    <dbReference type="NCBI Taxonomy" id="2060906"/>
    <lineage>
        <taxon>Eukaryota</taxon>
        <taxon>Fungi</taxon>
        <taxon>Dikarya</taxon>
        <taxon>Ascomycota</taxon>
        <taxon>Pezizomycotina</taxon>
        <taxon>Eurotiomycetes</taxon>
        <taxon>Eurotiomycetidae</taxon>
        <taxon>Onygenales</taxon>
        <taxon>Ajellomycetaceae</taxon>
        <taxon>Blastomyces</taxon>
    </lineage>
</organism>
<feature type="region of interest" description="Disordered" evidence="2">
    <location>
        <begin position="168"/>
        <end position="217"/>
    </location>
</feature>
<dbReference type="AlphaFoldDB" id="A0A0H1BEL4"/>
<keyword evidence="1" id="KW-0175">Coiled coil</keyword>
<protein>
    <submittedName>
        <fullName evidence="3">Uncharacterized protein</fullName>
    </submittedName>
</protein>
<feature type="region of interest" description="Disordered" evidence="2">
    <location>
        <begin position="42"/>
        <end position="127"/>
    </location>
</feature>
<name>A0A0H1BEL4_9EURO</name>
<feature type="compositionally biased region" description="Acidic residues" evidence="2">
    <location>
        <begin position="92"/>
        <end position="103"/>
    </location>
</feature>
<accession>A0A0H1BEL4</accession>
<dbReference type="EMBL" id="LDEV01002323">
    <property type="protein sequence ID" value="KLJ09573.1"/>
    <property type="molecule type" value="Genomic_DNA"/>
</dbReference>
<dbReference type="OrthoDB" id="6133115at2759"/>